<reference evidence="2 3" key="1">
    <citation type="submission" date="2020-08" db="EMBL/GenBank/DDBJ databases">
        <authorList>
            <person name="Hejnol A."/>
        </authorList>
    </citation>
    <scope>NUCLEOTIDE SEQUENCE [LARGE SCALE GENOMIC DNA]</scope>
</reference>
<dbReference type="OrthoDB" id="6157510at2759"/>
<comment type="caution">
    <text evidence="2">The sequence shown here is derived from an EMBL/GenBank/DDBJ whole genome shotgun (WGS) entry which is preliminary data.</text>
</comment>
<evidence type="ECO:0000313" key="2">
    <source>
        <dbReference type="EMBL" id="CAD5120257.1"/>
    </source>
</evidence>
<keyword evidence="3" id="KW-1185">Reference proteome</keyword>
<dbReference type="AlphaFoldDB" id="A0A7I8VXJ0"/>
<dbReference type="InterPro" id="IPR040350">
    <property type="entry name" value="TMEM272"/>
</dbReference>
<proteinExistence type="predicted"/>
<organism evidence="2 3">
    <name type="scientific">Dimorphilus gyrociliatus</name>
    <dbReference type="NCBI Taxonomy" id="2664684"/>
    <lineage>
        <taxon>Eukaryota</taxon>
        <taxon>Metazoa</taxon>
        <taxon>Spiralia</taxon>
        <taxon>Lophotrochozoa</taxon>
        <taxon>Annelida</taxon>
        <taxon>Polychaeta</taxon>
        <taxon>Polychaeta incertae sedis</taxon>
        <taxon>Dinophilidae</taxon>
        <taxon>Dimorphilus</taxon>
    </lineage>
</organism>
<sequence length="156" mass="17682">MAVPVAMITVGVKFLHECPIEPKVPIYLLVAGCFGLLKLLSLLWRQVRSRRYEQLDEMATPGNGDGMIMSKSSKFSEAVLSIFLLIWFGFGNYWIFRVWKPNFIQALHRPSDWCHPTVYMFAFGTICGVYALTAIVLLIACMLALCYRLCNTCSSE</sequence>
<accession>A0A7I8VXJ0</accession>
<name>A0A7I8VXJ0_9ANNE</name>
<dbReference type="PANTHER" id="PTHR33444">
    <property type="entry name" value="SI:DKEY-19B23.12-RELATED"/>
    <property type="match status" value="1"/>
</dbReference>
<protein>
    <submittedName>
        <fullName evidence="2">Uncharacterized protein</fullName>
    </submittedName>
</protein>
<evidence type="ECO:0000256" key="1">
    <source>
        <dbReference type="SAM" id="Phobius"/>
    </source>
</evidence>
<dbReference type="Proteomes" id="UP000549394">
    <property type="component" value="Unassembled WGS sequence"/>
</dbReference>
<gene>
    <name evidence="2" type="ORF">DGYR_LOCUS8375</name>
</gene>
<keyword evidence="1" id="KW-1133">Transmembrane helix</keyword>
<feature type="transmembrane region" description="Helical" evidence="1">
    <location>
        <begin position="119"/>
        <end position="147"/>
    </location>
</feature>
<keyword evidence="1" id="KW-0472">Membrane</keyword>
<dbReference type="PANTHER" id="PTHR33444:SF7">
    <property type="entry name" value="TRANSMEMBRANE PROTEIN 272"/>
    <property type="match status" value="1"/>
</dbReference>
<keyword evidence="1" id="KW-0812">Transmembrane</keyword>
<feature type="transmembrane region" description="Helical" evidence="1">
    <location>
        <begin position="24"/>
        <end position="44"/>
    </location>
</feature>
<feature type="transmembrane region" description="Helical" evidence="1">
    <location>
        <begin position="78"/>
        <end position="99"/>
    </location>
</feature>
<dbReference type="EMBL" id="CAJFCJ010000012">
    <property type="protein sequence ID" value="CAD5120257.1"/>
    <property type="molecule type" value="Genomic_DNA"/>
</dbReference>
<evidence type="ECO:0000313" key="3">
    <source>
        <dbReference type="Proteomes" id="UP000549394"/>
    </source>
</evidence>